<dbReference type="UniPathway" id="UPA00136">
    <property type="reaction ID" value="UER00201"/>
</dbReference>
<comment type="caution">
    <text evidence="13">The sequence shown here is derived from an EMBL/GenBank/DDBJ whole genome shotgun (WGS) entry which is preliminary data.</text>
</comment>
<evidence type="ECO:0000256" key="11">
    <source>
        <dbReference type="RuleBase" id="RU361204"/>
    </source>
</evidence>
<dbReference type="SUPFAM" id="SSF54631">
    <property type="entry name" value="CBS-domain pair"/>
    <property type="match status" value="1"/>
</dbReference>
<keyword evidence="11" id="KW-0198">Cysteine biosynthesis</keyword>
<keyword evidence="14" id="KW-1185">Reference proteome</keyword>
<dbReference type="GO" id="GO:0006535">
    <property type="term" value="P:cysteine biosynthetic process from serine"/>
    <property type="evidence" value="ECO:0007669"/>
    <property type="project" value="UniProtKB-UniRule"/>
</dbReference>
<dbReference type="AlphaFoldDB" id="A0A8J8T5U2"/>
<evidence type="ECO:0000256" key="4">
    <source>
        <dbReference type="ARBA" id="ARBA00012041"/>
    </source>
</evidence>
<name>A0A8J8T5U2_HALGN</name>
<keyword evidence="7 11" id="KW-0456">Lyase</keyword>
<evidence type="ECO:0000256" key="6">
    <source>
        <dbReference type="ARBA" id="ARBA00023122"/>
    </source>
</evidence>
<dbReference type="InterPro" id="IPR036052">
    <property type="entry name" value="TrpB-like_PALP_sf"/>
</dbReference>
<comment type="cofactor">
    <cofactor evidence="1 11">
        <name>pyridoxal 5'-phosphate</name>
        <dbReference type="ChEBI" id="CHEBI:597326"/>
    </cofactor>
</comment>
<evidence type="ECO:0000313" key="14">
    <source>
        <dbReference type="Proteomes" id="UP000785679"/>
    </source>
</evidence>
<dbReference type="SUPFAM" id="SSF53686">
    <property type="entry name" value="Tryptophan synthase beta subunit-like PLP-dependent enzymes"/>
    <property type="match status" value="1"/>
</dbReference>
<evidence type="ECO:0000256" key="10">
    <source>
        <dbReference type="PROSITE-ProRule" id="PRU00703"/>
    </source>
</evidence>
<dbReference type="Pfam" id="PF00571">
    <property type="entry name" value="CBS"/>
    <property type="match status" value="1"/>
</dbReference>
<dbReference type="Gene3D" id="3.10.580.10">
    <property type="entry name" value="CBS-domain"/>
    <property type="match status" value="1"/>
</dbReference>
<dbReference type="FunFam" id="3.40.50.1100:FF:000003">
    <property type="entry name" value="Cystathionine beta-synthase"/>
    <property type="match status" value="1"/>
</dbReference>
<dbReference type="InterPro" id="IPR046342">
    <property type="entry name" value="CBS_dom_sf"/>
</dbReference>
<dbReference type="InterPro" id="IPR001926">
    <property type="entry name" value="TrpB-like_PALP"/>
</dbReference>
<dbReference type="GO" id="GO:0004122">
    <property type="term" value="F:cystathionine beta-synthase activity"/>
    <property type="evidence" value="ECO:0007669"/>
    <property type="project" value="UniProtKB-UniRule"/>
</dbReference>
<dbReference type="CDD" id="cd01561">
    <property type="entry name" value="CBS_like"/>
    <property type="match status" value="1"/>
</dbReference>
<evidence type="ECO:0000256" key="1">
    <source>
        <dbReference type="ARBA" id="ARBA00001933"/>
    </source>
</evidence>
<evidence type="ECO:0000313" key="13">
    <source>
        <dbReference type="EMBL" id="TNV82820.1"/>
    </source>
</evidence>
<evidence type="ECO:0000256" key="8">
    <source>
        <dbReference type="ARBA" id="ARBA00026192"/>
    </source>
</evidence>
<dbReference type="OrthoDB" id="10259545at2759"/>
<dbReference type="InterPro" id="IPR005857">
    <property type="entry name" value="Cysta_beta_synth"/>
</dbReference>
<dbReference type="EMBL" id="RRYP01004485">
    <property type="protein sequence ID" value="TNV82820.1"/>
    <property type="molecule type" value="Genomic_DNA"/>
</dbReference>
<dbReference type="GO" id="GO:0005737">
    <property type="term" value="C:cytoplasm"/>
    <property type="evidence" value="ECO:0007669"/>
    <property type="project" value="InterPro"/>
</dbReference>
<evidence type="ECO:0000256" key="5">
    <source>
        <dbReference type="ARBA" id="ARBA00022898"/>
    </source>
</evidence>
<protein>
    <recommendedName>
        <fullName evidence="8 11">Cystathionine beta-synthase</fullName>
        <ecNumber evidence="4 11">4.2.1.22</ecNumber>
    </recommendedName>
</protein>
<evidence type="ECO:0000256" key="3">
    <source>
        <dbReference type="ARBA" id="ARBA00007103"/>
    </source>
</evidence>
<dbReference type="GO" id="GO:0019343">
    <property type="term" value="P:cysteine biosynthetic process via cystathionine"/>
    <property type="evidence" value="ECO:0007669"/>
    <property type="project" value="UniProtKB-UniRule"/>
</dbReference>
<dbReference type="InterPro" id="IPR050214">
    <property type="entry name" value="Cys_Synth/Cystath_Beta-Synth"/>
</dbReference>
<comment type="catalytic activity">
    <reaction evidence="9 11">
        <text>L-homocysteine + L-serine = L,L-cystathionine + H2O</text>
        <dbReference type="Rhea" id="RHEA:10112"/>
        <dbReference type="ChEBI" id="CHEBI:15377"/>
        <dbReference type="ChEBI" id="CHEBI:33384"/>
        <dbReference type="ChEBI" id="CHEBI:58161"/>
        <dbReference type="ChEBI" id="CHEBI:58199"/>
        <dbReference type="EC" id="4.2.1.22"/>
    </reaction>
</comment>
<accession>A0A8J8T5U2</accession>
<dbReference type="NCBIfam" id="TIGR01137">
    <property type="entry name" value="cysta_beta"/>
    <property type="match status" value="1"/>
</dbReference>
<dbReference type="Gene3D" id="3.40.50.1100">
    <property type="match status" value="2"/>
</dbReference>
<comment type="similarity">
    <text evidence="3 11">Belongs to the cysteine synthase/cystathionine beta-synthase family.</text>
</comment>
<comment type="pathway">
    <text evidence="2">Amino-acid biosynthesis; L-cysteine biosynthesis; L-cysteine from L-homocysteine and L-serine: step 1/2.</text>
</comment>
<keyword evidence="5 11" id="KW-0663">Pyridoxal phosphate</keyword>
<organism evidence="13 14">
    <name type="scientific">Halteria grandinella</name>
    <dbReference type="NCBI Taxonomy" id="5974"/>
    <lineage>
        <taxon>Eukaryota</taxon>
        <taxon>Sar</taxon>
        <taxon>Alveolata</taxon>
        <taxon>Ciliophora</taxon>
        <taxon>Intramacronucleata</taxon>
        <taxon>Spirotrichea</taxon>
        <taxon>Stichotrichia</taxon>
        <taxon>Sporadotrichida</taxon>
        <taxon>Halteriidae</taxon>
        <taxon>Halteria</taxon>
    </lineage>
</organism>
<evidence type="ECO:0000259" key="12">
    <source>
        <dbReference type="PROSITE" id="PS51371"/>
    </source>
</evidence>
<feature type="domain" description="CBS" evidence="12">
    <location>
        <begin position="399"/>
        <end position="456"/>
    </location>
</feature>
<dbReference type="EC" id="4.2.1.22" evidence="4 11"/>
<dbReference type="Pfam" id="PF00291">
    <property type="entry name" value="PALP"/>
    <property type="match status" value="1"/>
</dbReference>
<sequence length="512" mass="56967">MVDSTYPKIDYVMEREGLERVCKYSTAKGQSDPENPHRHEKRVRKVINDDITDVIGNTPMVRINNIAKKDGIECELLAKCEYLNPGGSVKDRIGRRMVVDAEISGRIQRGDTLIEPTSGNTGIGLAMTAAAKGYNMVITLPEKMSQEKSDVLAALGSTVIRTPTEMPFDHVGSHIGIALELQRTLDRAHILDQYKNPANPLVHYDETGQEIFDQCGGKVDYVVVSAGTGGQITGISRKLKELDPNIQVIGVDPNGSILAQPDDLNKEGIHSYKVEGIGYDFIPRVLDRQYVDKWLKTDDTESFEYARRLIKEEGMLVGGSSGCAMAAAVRLIKELNIGAGKRVVVLLPDSVRNYITKFINNDWMYENGFITEEECTRLSNSTLVPSKDWGQDFTVNDLALKEAIFLPAEMSARDAIDEMQKHNFDQFPVRNAEGAVIGCLTSTILTTKLIKKKLTLEDKIEKSVVKEFRSISSATKLNELGRVLGRHTFALVDNKFVVSSFDLLNFMKKQCQ</sequence>
<gene>
    <name evidence="13" type="ORF">FGO68_gene11621</name>
</gene>
<dbReference type="Proteomes" id="UP000785679">
    <property type="component" value="Unassembled WGS sequence"/>
</dbReference>
<dbReference type="InterPro" id="IPR000644">
    <property type="entry name" value="CBS_dom"/>
</dbReference>
<dbReference type="InterPro" id="IPR001216">
    <property type="entry name" value="P-phosphate_BS"/>
</dbReference>
<dbReference type="PROSITE" id="PS51371">
    <property type="entry name" value="CBS"/>
    <property type="match status" value="1"/>
</dbReference>
<dbReference type="PANTHER" id="PTHR10314">
    <property type="entry name" value="CYSTATHIONINE BETA-SYNTHASE"/>
    <property type="match status" value="1"/>
</dbReference>
<reference evidence="13" key="1">
    <citation type="submission" date="2019-06" db="EMBL/GenBank/DDBJ databases">
        <authorList>
            <person name="Zheng W."/>
        </authorList>
    </citation>
    <scope>NUCLEOTIDE SEQUENCE</scope>
    <source>
        <strain evidence="13">QDHG01</strain>
    </source>
</reference>
<evidence type="ECO:0000256" key="2">
    <source>
        <dbReference type="ARBA" id="ARBA00005003"/>
    </source>
</evidence>
<evidence type="ECO:0000256" key="7">
    <source>
        <dbReference type="ARBA" id="ARBA00023239"/>
    </source>
</evidence>
<dbReference type="FunFam" id="3.40.50.1100:FF:000118">
    <property type="entry name" value="Related to CYS4-cystathionine beta-synthase"/>
    <property type="match status" value="1"/>
</dbReference>
<evidence type="ECO:0000256" key="9">
    <source>
        <dbReference type="ARBA" id="ARBA00047490"/>
    </source>
</evidence>
<keyword evidence="6 10" id="KW-0129">CBS domain</keyword>
<keyword evidence="11" id="KW-0028">Amino-acid biosynthesis</keyword>
<dbReference type="PROSITE" id="PS00901">
    <property type="entry name" value="CYS_SYNTHASE"/>
    <property type="match status" value="1"/>
</dbReference>
<proteinExistence type="inferred from homology"/>